<dbReference type="AlphaFoldDB" id="A0A1X7I0P5"/>
<reference evidence="2" key="1">
    <citation type="submission" date="2017-04" db="EMBL/GenBank/DDBJ databases">
        <authorList>
            <person name="Varghese N."/>
            <person name="Submissions S."/>
        </authorList>
    </citation>
    <scope>NUCLEOTIDE SEQUENCE [LARGE SCALE GENOMIC DNA]</scope>
    <source>
        <strain evidence="2">VDS</strain>
    </source>
</reference>
<dbReference type="RefSeq" id="WP_273045299.1">
    <property type="nucleotide sequence ID" value="NZ_FXAR01000001.1"/>
</dbReference>
<protein>
    <submittedName>
        <fullName evidence="1">Uncharacterized protein</fullName>
    </submittedName>
</protein>
<evidence type="ECO:0000313" key="1">
    <source>
        <dbReference type="EMBL" id="SMG07867.1"/>
    </source>
</evidence>
<sequence>MSGDHTCARLAAHASAALALAALVYASLSVESDSGEDADGGR</sequence>
<keyword evidence="2" id="KW-1185">Reference proteome</keyword>
<dbReference type="Proteomes" id="UP000193309">
    <property type="component" value="Unassembled WGS sequence"/>
</dbReference>
<gene>
    <name evidence="1" type="ORF">SAMN06295981_0297</name>
</gene>
<accession>A0A1X7I0P5</accession>
<dbReference type="STRING" id="1610489.SAMN06295981_0297"/>
<proteinExistence type="predicted"/>
<name>A0A1X7I0P5_9CORY</name>
<dbReference type="EMBL" id="FXAR01000001">
    <property type="protein sequence ID" value="SMG07867.1"/>
    <property type="molecule type" value="Genomic_DNA"/>
</dbReference>
<organism evidence="1 2">
    <name type="scientific">Corynebacterium pollutisoli</name>
    <dbReference type="NCBI Taxonomy" id="1610489"/>
    <lineage>
        <taxon>Bacteria</taxon>
        <taxon>Bacillati</taxon>
        <taxon>Actinomycetota</taxon>
        <taxon>Actinomycetes</taxon>
        <taxon>Mycobacteriales</taxon>
        <taxon>Corynebacteriaceae</taxon>
        <taxon>Corynebacterium</taxon>
    </lineage>
</organism>
<evidence type="ECO:0000313" key="2">
    <source>
        <dbReference type="Proteomes" id="UP000193309"/>
    </source>
</evidence>